<evidence type="ECO:0000256" key="1">
    <source>
        <dbReference type="ARBA" id="ARBA00023015"/>
    </source>
</evidence>
<dbReference type="CDD" id="cd07377">
    <property type="entry name" value="WHTH_GntR"/>
    <property type="match status" value="1"/>
</dbReference>
<comment type="caution">
    <text evidence="5">The sequence shown here is derived from an EMBL/GenBank/DDBJ whole genome shotgun (WGS) entry which is preliminary data.</text>
</comment>
<accession>A0A917UGM1</accession>
<evidence type="ECO:0000313" key="5">
    <source>
        <dbReference type="EMBL" id="GGM90847.1"/>
    </source>
</evidence>
<dbReference type="SUPFAM" id="SSF46785">
    <property type="entry name" value="Winged helix' DNA-binding domain"/>
    <property type="match status" value="1"/>
</dbReference>
<dbReference type="PANTHER" id="PTHR38445:SF9">
    <property type="entry name" value="HTH-TYPE TRANSCRIPTIONAL REPRESSOR YTRA"/>
    <property type="match status" value="1"/>
</dbReference>
<dbReference type="GO" id="GO:0003677">
    <property type="term" value="F:DNA binding"/>
    <property type="evidence" value="ECO:0007669"/>
    <property type="project" value="UniProtKB-KW"/>
</dbReference>
<dbReference type="SMART" id="SM00345">
    <property type="entry name" value="HTH_GNTR"/>
    <property type="match status" value="1"/>
</dbReference>
<dbReference type="InterPro" id="IPR036388">
    <property type="entry name" value="WH-like_DNA-bd_sf"/>
</dbReference>
<protein>
    <submittedName>
        <fullName evidence="5">GntR family transcriptional regulator</fullName>
    </submittedName>
</protein>
<dbReference type="RefSeq" id="WP_190258253.1">
    <property type="nucleotide sequence ID" value="NZ_BMPI01000165.1"/>
</dbReference>
<evidence type="ECO:0000256" key="3">
    <source>
        <dbReference type="ARBA" id="ARBA00023163"/>
    </source>
</evidence>
<dbReference type="InterPro" id="IPR036390">
    <property type="entry name" value="WH_DNA-bd_sf"/>
</dbReference>
<dbReference type="Gene3D" id="1.10.10.10">
    <property type="entry name" value="Winged helix-like DNA-binding domain superfamily/Winged helix DNA-binding domain"/>
    <property type="match status" value="1"/>
</dbReference>
<dbReference type="AlphaFoldDB" id="A0A917UGM1"/>
<proteinExistence type="predicted"/>
<organism evidence="5 6">
    <name type="scientific">Dactylosporangium sucinum</name>
    <dbReference type="NCBI Taxonomy" id="1424081"/>
    <lineage>
        <taxon>Bacteria</taxon>
        <taxon>Bacillati</taxon>
        <taxon>Actinomycetota</taxon>
        <taxon>Actinomycetes</taxon>
        <taxon>Micromonosporales</taxon>
        <taxon>Micromonosporaceae</taxon>
        <taxon>Dactylosporangium</taxon>
    </lineage>
</organism>
<name>A0A917UGM1_9ACTN</name>
<dbReference type="EMBL" id="BMPI01000165">
    <property type="protein sequence ID" value="GGM90847.1"/>
    <property type="molecule type" value="Genomic_DNA"/>
</dbReference>
<evidence type="ECO:0000259" key="4">
    <source>
        <dbReference type="PROSITE" id="PS50949"/>
    </source>
</evidence>
<dbReference type="Proteomes" id="UP000642070">
    <property type="component" value="Unassembled WGS sequence"/>
</dbReference>
<dbReference type="GO" id="GO:0003700">
    <property type="term" value="F:DNA-binding transcription factor activity"/>
    <property type="evidence" value="ECO:0007669"/>
    <property type="project" value="InterPro"/>
</dbReference>
<sequence>MITIDAGSSVPPYEQLRRQVARQIQDRTLAVGERLPTVRALAAELGLAVNTVARAYRELEEAGLVETRGRAGSFVSAAGQQSRERARRAAAEYAAAVAGLGLDPDEALRIVEAALRQR</sequence>
<dbReference type="PROSITE" id="PS50949">
    <property type="entry name" value="HTH_GNTR"/>
    <property type="match status" value="1"/>
</dbReference>
<reference evidence="5" key="2">
    <citation type="submission" date="2020-09" db="EMBL/GenBank/DDBJ databases">
        <authorList>
            <person name="Sun Q."/>
            <person name="Ohkuma M."/>
        </authorList>
    </citation>
    <scope>NUCLEOTIDE SEQUENCE</scope>
    <source>
        <strain evidence="5">JCM 19831</strain>
    </source>
</reference>
<evidence type="ECO:0000256" key="2">
    <source>
        <dbReference type="ARBA" id="ARBA00023125"/>
    </source>
</evidence>
<keyword evidence="3" id="KW-0804">Transcription</keyword>
<keyword evidence="1" id="KW-0805">Transcription regulation</keyword>
<dbReference type="InterPro" id="IPR000524">
    <property type="entry name" value="Tscrpt_reg_HTH_GntR"/>
</dbReference>
<dbReference type="Pfam" id="PF00392">
    <property type="entry name" value="GntR"/>
    <property type="match status" value="1"/>
</dbReference>
<keyword evidence="6" id="KW-1185">Reference proteome</keyword>
<keyword evidence="2" id="KW-0238">DNA-binding</keyword>
<feature type="domain" description="HTH gntR-type" evidence="4">
    <location>
        <begin position="10"/>
        <end position="78"/>
    </location>
</feature>
<evidence type="ECO:0000313" key="6">
    <source>
        <dbReference type="Proteomes" id="UP000642070"/>
    </source>
</evidence>
<gene>
    <name evidence="5" type="ORF">GCM10007977_111060</name>
</gene>
<reference evidence="5" key="1">
    <citation type="journal article" date="2014" name="Int. J. Syst. Evol. Microbiol.">
        <title>Complete genome sequence of Corynebacterium casei LMG S-19264T (=DSM 44701T), isolated from a smear-ripened cheese.</title>
        <authorList>
            <consortium name="US DOE Joint Genome Institute (JGI-PGF)"/>
            <person name="Walter F."/>
            <person name="Albersmeier A."/>
            <person name="Kalinowski J."/>
            <person name="Ruckert C."/>
        </authorList>
    </citation>
    <scope>NUCLEOTIDE SEQUENCE</scope>
    <source>
        <strain evidence="5">JCM 19831</strain>
    </source>
</reference>
<dbReference type="PANTHER" id="PTHR38445">
    <property type="entry name" value="HTH-TYPE TRANSCRIPTIONAL REPRESSOR YTRA"/>
    <property type="match status" value="1"/>
</dbReference>